<dbReference type="CDD" id="cd17546">
    <property type="entry name" value="REC_hyHK_CKI1_RcsC-like"/>
    <property type="match status" value="1"/>
</dbReference>
<evidence type="ECO:0000256" key="3">
    <source>
        <dbReference type="ARBA" id="ARBA00022553"/>
    </source>
</evidence>
<keyword evidence="7" id="KW-1133">Transmembrane helix</keyword>
<dbReference type="InterPro" id="IPR001638">
    <property type="entry name" value="Solute-binding_3/MltF_N"/>
</dbReference>
<feature type="transmembrane region" description="Helical" evidence="7">
    <location>
        <begin position="267"/>
        <end position="290"/>
    </location>
</feature>
<accession>A0ABU5MVY7</accession>
<dbReference type="InterPro" id="IPR001789">
    <property type="entry name" value="Sig_transdc_resp-reg_receiver"/>
</dbReference>
<dbReference type="RefSeq" id="WP_322608182.1">
    <property type="nucleotide sequence ID" value="NZ_JARVCO010000007.1"/>
</dbReference>
<feature type="signal peptide" evidence="8">
    <location>
        <begin position="1"/>
        <end position="22"/>
    </location>
</feature>
<dbReference type="PRINTS" id="PR00344">
    <property type="entry name" value="BCTRLSENSOR"/>
</dbReference>
<dbReference type="InterPro" id="IPR036097">
    <property type="entry name" value="HisK_dim/P_sf"/>
</dbReference>
<evidence type="ECO:0000313" key="12">
    <source>
        <dbReference type="EMBL" id="MDZ8118385.1"/>
    </source>
</evidence>
<keyword evidence="4" id="KW-0902">Two-component regulatory system</keyword>
<dbReference type="Gene3D" id="3.30.565.10">
    <property type="entry name" value="Histidine kinase-like ATPase, C-terminal domain"/>
    <property type="match status" value="1"/>
</dbReference>
<reference evidence="12 13" key="1">
    <citation type="journal article" date="2024" name="Appl. Environ. Microbiol.">
        <title>Pontiella agarivorans sp. nov., a novel marine anaerobic bacterium capable of degrading macroalgal polysaccharides and fixing nitrogen.</title>
        <authorList>
            <person name="Liu N."/>
            <person name="Kivenson V."/>
            <person name="Peng X."/>
            <person name="Cui Z."/>
            <person name="Lankiewicz T.S."/>
            <person name="Gosselin K.M."/>
            <person name="English C.J."/>
            <person name="Blair E.M."/>
            <person name="O'Malley M.A."/>
            <person name="Valentine D.L."/>
        </authorList>
    </citation>
    <scope>NUCLEOTIDE SEQUENCE [LARGE SCALE GENOMIC DNA]</scope>
    <source>
        <strain evidence="12 13">NLcol2</strain>
    </source>
</reference>
<feature type="domain" description="Histidine kinase" evidence="9">
    <location>
        <begin position="461"/>
        <end position="682"/>
    </location>
</feature>
<keyword evidence="6" id="KW-0175">Coiled coil</keyword>
<evidence type="ECO:0000313" key="13">
    <source>
        <dbReference type="Proteomes" id="UP001290861"/>
    </source>
</evidence>
<organism evidence="12 13">
    <name type="scientific">Pontiella agarivorans</name>
    <dbReference type="NCBI Taxonomy" id="3038953"/>
    <lineage>
        <taxon>Bacteria</taxon>
        <taxon>Pseudomonadati</taxon>
        <taxon>Kiritimatiellota</taxon>
        <taxon>Kiritimatiellia</taxon>
        <taxon>Kiritimatiellales</taxon>
        <taxon>Pontiellaceae</taxon>
        <taxon>Pontiella</taxon>
    </lineage>
</organism>
<dbReference type="SUPFAM" id="SSF55785">
    <property type="entry name" value="PYP-like sensor domain (PAS domain)"/>
    <property type="match status" value="1"/>
</dbReference>
<dbReference type="InterPro" id="IPR036890">
    <property type="entry name" value="HATPase_C_sf"/>
</dbReference>
<sequence>MRICFYKAALFAVLISSPAVYAADLSVSEKEYLAEKGEVVFVAQPDHAPFDFIHKKHVTGINVELAQWMAADMGFKIRILTAPEDKALEMLQNGEADVLAGIYYTRRYDKVLDFSQTLKITPVTLYVRSDRSDIQNIYSLNNRKVAIMASSHALEVLQTNKIRCEIKFVSSTEEAVQLVLNGSVDAMVGNELVTQHHMYSSENRPLKIVGEPLYSARLCMAVKEGEDVLLSLINKGISHAHKSGTLNRIQAKWLGSEYARNIWPVKYILVTAMSVAGIVAVVIALILLWNRKLARRVDERTRQYRESEERLRQIFENSPDAVFVLSREGQIMAVNDRACQFVKMSKQELLTRLIHDLVPGDFHAEVDQNMGLWFSGSITKNEGYTLDADGRVFPIEMTGALQQLDGQAVLQLHVRDITLRKEAEEKMVAARNMAEEAQQMAEEARETAEHANLAKSEFLANMSHEIRTPLNGIVGMAQLMSDTPLNPEQNNCLDTILQSTNGLLNIINHVLDISKIEAGQMDVRESAFDLRELCNSMFYMFKPQAERSGVEFKCQCHEDVPPYVLGDVGLIEQVLINLLGNALKFTHSGSVTLNIECRKKTPQETEIYFQVIDTGIGISKDVQPKVFEKFTQADGSAKRLYGGTGLGLAITKQLVELMGGKIGLISSYGHGSTFFFNLTLKQSAHATTVKGIDTKPKTVHKPGIKVLLAEDNVVNQKVATAILRKAGCVVDTADNGQDAIQRVRAESYDVVLMDCQMPVMDGFEATTIIRGMQTPLSDIPIIAITAHAMKDDKLKCIEGGMDDYVSKPVNRHALIELINKYTATS</sequence>
<feature type="modified residue" description="4-aspartylphosphate" evidence="5">
    <location>
        <position position="754"/>
    </location>
</feature>
<dbReference type="Pfam" id="PF00512">
    <property type="entry name" value="HisKA"/>
    <property type="match status" value="1"/>
</dbReference>
<evidence type="ECO:0000259" key="9">
    <source>
        <dbReference type="PROSITE" id="PS50109"/>
    </source>
</evidence>
<evidence type="ECO:0000256" key="5">
    <source>
        <dbReference type="PROSITE-ProRule" id="PRU00169"/>
    </source>
</evidence>
<dbReference type="PANTHER" id="PTHR45339">
    <property type="entry name" value="HYBRID SIGNAL TRANSDUCTION HISTIDINE KINASE J"/>
    <property type="match status" value="1"/>
</dbReference>
<dbReference type="Pfam" id="PF02518">
    <property type="entry name" value="HATPase_c"/>
    <property type="match status" value="1"/>
</dbReference>
<dbReference type="PROSITE" id="PS50112">
    <property type="entry name" value="PAS"/>
    <property type="match status" value="1"/>
</dbReference>
<name>A0ABU5MVY7_9BACT</name>
<evidence type="ECO:0000256" key="1">
    <source>
        <dbReference type="ARBA" id="ARBA00000085"/>
    </source>
</evidence>
<feature type="coiled-coil region" evidence="6">
    <location>
        <begin position="420"/>
        <end position="454"/>
    </location>
</feature>
<dbReference type="CDD" id="cd16922">
    <property type="entry name" value="HATPase_EvgS-ArcB-TorS-like"/>
    <property type="match status" value="1"/>
</dbReference>
<dbReference type="CDD" id="cd13704">
    <property type="entry name" value="PBP2_HisK"/>
    <property type="match status" value="1"/>
</dbReference>
<gene>
    <name evidence="12" type="ORF">P9H32_07045</name>
</gene>
<keyword evidence="8" id="KW-0732">Signal</keyword>
<dbReference type="NCBIfam" id="TIGR00229">
    <property type="entry name" value="sensory_box"/>
    <property type="match status" value="1"/>
</dbReference>
<dbReference type="PROSITE" id="PS50110">
    <property type="entry name" value="RESPONSE_REGULATORY"/>
    <property type="match status" value="1"/>
</dbReference>
<feature type="domain" description="PAS" evidence="11">
    <location>
        <begin position="307"/>
        <end position="352"/>
    </location>
</feature>
<dbReference type="SMART" id="SM00387">
    <property type="entry name" value="HATPase_c"/>
    <property type="match status" value="1"/>
</dbReference>
<keyword evidence="7" id="KW-0812">Transmembrane</keyword>
<dbReference type="InterPro" id="IPR004358">
    <property type="entry name" value="Sig_transdc_His_kin-like_C"/>
</dbReference>
<dbReference type="CDD" id="cd00130">
    <property type="entry name" value="PAS"/>
    <property type="match status" value="1"/>
</dbReference>
<dbReference type="Gene3D" id="3.30.450.20">
    <property type="entry name" value="PAS domain"/>
    <property type="match status" value="1"/>
</dbReference>
<dbReference type="InterPro" id="IPR035965">
    <property type="entry name" value="PAS-like_dom_sf"/>
</dbReference>
<dbReference type="EC" id="2.7.13.3" evidence="2"/>
<dbReference type="Gene3D" id="1.10.287.130">
    <property type="match status" value="1"/>
</dbReference>
<proteinExistence type="predicted"/>
<dbReference type="InterPro" id="IPR013767">
    <property type="entry name" value="PAS_fold"/>
</dbReference>
<dbReference type="EMBL" id="JARVCO010000007">
    <property type="protein sequence ID" value="MDZ8118385.1"/>
    <property type="molecule type" value="Genomic_DNA"/>
</dbReference>
<feature type="domain" description="Response regulatory" evidence="10">
    <location>
        <begin position="705"/>
        <end position="822"/>
    </location>
</feature>
<dbReference type="Proteomes" id="UP001290861">
    <property type="component" value="Unassembled WGS sequence"/>
</dbReference>
<dbReference type="PROSITE" id="PS50109">
    <property type="entry name" value="HIS_KIN"/>
    <property type="match status" value="1"/>
</dbReference>
<evidence type="ECO:0000259" key="10">
    <source>
        <dbReference type="PROSITE" id="PS50110"/>
    </source>
</evidence>
<dbReference type="SUPFAM" id="SSF47384">
    <property type="entry name" value="Homodimeric domain of signal transducing histidine kinase"/>
    <property type="match status" value="1"/>
</dbReference>
<keyword evidence="3 5" id="KW-0597">Phosphoprotein</keyword>
<dbReference type="CDD" id="cd00082">
    <property type="entry name" value="HisKA"/>
    <property type="match status" value="1"/>
</dbReference>
<dbReference type="SMART" id="SM00448">
    <property type="entry name" value="REC"/>
    <property type="match status" value="1"/>
</dbReference>
<dbReference type="Pfam" id="PF00072">
    <property type="entry name" value="Response_reg"/>
    <property type="match status" value="1"/>
</dbReference>
<dbReference type="Gene3D" id="3.40.50.2300">
    <property type="match status" value="1"/>
</dbReference>
<keyword evidence="13" id="KW-1185">Reference proteome</keyword>
<comment type="caution">
    <text evidence="12">The sequence shown here is derived from an EMBL/GenBank/DDBJ whole genome shotgun (WGS) entry which is preliminary data.</text>
</comment>
<dbReference type="InterPro" id="IPR003661">
    <property type="entry name" value="HisK_dim/P_dom"/>
</dbReference>
<evidence type="ECO:0000256" key="8">
    <source>
        <dbReference type="SAM" id="SignalP"/>
    </source>
</evidence>
<dbReference type="SMART" id="SM00062">
    <property type="entry name" value="PBPb"/>
    <property type="match status" value="1"/>
</dbReference>
<dbReference type="SUPFAM" id="SSF53850">
    <property type="entry name" value="Periplasmic binding protein-like II"/>
    <property type="match status" value="1"/>
</dbReference>
<dbReference type="SMART" id="SM00091">
    <property type="entry name" value="PAS"/>
    <property type="match status" value="1"/>
</dbReference>
<dbReference type="SUPFAM" id="SSF55874">
    <property type="entry name" value="ATPase domain of HSP90 chaperone/DNA topoisomerase II/histidine kinase"/>
    <property type="match status" value="1"/>
</dbReference>
<dbReference type="InterPro" id="IPR000014">
    <property type="entry name" value="PAS"/>
</dbReference>
<evidence type="ECO:0000256" key="4">
    <source>
        <dbReference type="ARBA" id="ARBA00023012"/>
    </source>
</evidence>
<dbReference type="Pfam" id="PF00497">
    <property type="entry name" value="SBP_bac_3"/>
    <property type="match status" value="1"/>
</dbReference>
<dbReference type="SMART" id="SM00388">
    <property type="entry name" value="HisKA"/>
    <property type="match status" value="1"/>
</dbReference>
<evidence type="ECO:0000256" key="7">
    <source>
        <dbReference type="SAM" id="Phobius"/>
    </source>
</evidence>
<dbReference type="InterPro" id="IPR011006">
    <property type="entry name" value="CheY-like_superfamily"/>
</dbReference>
<protein>
    <recommendedName>
        <fullName evidence="2">histidine kinase</fullName>
        <ecNumber evidence="2">2.7.13.3</ecNumber>
    </recommendedName>
</protein>
<dbReference type="InterPro" id="IPR003594">
    <property type="entry name" value="HATPase_dom"/>
</dbReference>
<feature type="chain" id="PRO_5045057538" description="histidine kinase" evidence="8">
    <location>
        <begin position="23"/>
        <end position="825"/>
    </location>
</feature>
<dbReference type="Gene3D" id="3.40.190.10">
    <property type="entry name" value="Periplasmic binding protein-like II"/>
    <property type="match status" value="2"/>
</dbReference>
<comment type="catalytic activity">
    <reaction evidence="1">
        <text>ATP + protein L-histidine = ADP + protein N-phospho-L-histidine.</text>
        <dbReference type="EC" id="2.7.13.3"/>
    </reaction>
</comment>
<keyword evidence="7" id="KW-0472">Membrane</keyword>
<dbReference type="Pfam" id="PF00989">
    <property type="entry name" value="PAS"/>
    <property type="match status" value="1"/>
</dbReference>
<dbReference type="InterPro" id="IPR005467">
    <property type="entry name" value="His_kinase_dom"/>
</dbReference>
<dbReference type="PANTHER" id="PTHR45339:SF1">
    <property type="entry name" value="HYBRID SIGNAL TRANSDUCTION HISTIDINE KINASE J"/>
    <property type="match status" value="1"/>
</dbReference>
<dbReference type="SUPFAM" id="SSF52172">
    <property type="entry name" value="CheY-like"/>
    <property type="match status" value="1"/>
</dbReference>
<evidence type="ECO:0000259" key="11">
    <source>
        <dbReference type="PROSITE" id="PS50112"/>
    </source>
</evidence>
<evidence type="ECO:0000256" key="2">
    <source>
        <dbReference type="ARBA" id="ARBA00012438"/>
    </source>
</evidence>
<evidence type="ECO:0000256" key="6">
    <source>
        <dbReference type="SAM" id="Coils"/>
    </source>
</evidence>